<proteinExistence type="predicted"/>
<evidence type="ECO:0000313" key="2">
    <source>
        <dbReference type="EMBL" id="MDQ0752252.1"/>
    </source>
</evidence>
<dbReference type="EMBL" id="JAUSYP010000001">
    <property type="protein sequence ID" value="MDQ0752252.1"/>
    <property type="molecule type" value="Genomic_DNA"/>
</dbReference>
<organism evidence="2 3">
    <name type="scientific">Streptomyces africanus</name>
    <dbReference type="NCBI Taxonomy" id="231024"/>
    <lineage>
        <taxon>Bacteria</taxon>
        <taxon>Bacillati</taxon>
        <taxon>Actinomycetota</taxon>
        <taxon>Actinomycetes</taxon>
        <taxon>Kitasatosporales</taxon>
        <taxon>Streptomycetaceae</taxon>
        <taxon>Streptomyces</taxon>
    </lineage>
</organism>
<gene>
    <name evidence="2" type="ORF">QF034_006483</name>
</gene>
<keyword evidence="1" id="KW-0732">Signal</keyword>
<comment type="caution">
    <text evidence="2">The sequence shown here is derived from an EMBL/GenBank/DDBJ whole genome shotgun (WGS) entry which is preliminary data.</text>
</comment>
<name>A0ABU0QY03_9ACTN</name>
<evidence type="ECO:0008006" key="4">
    <source>
        <dbReference type="Google" id="ProtNLM"/>
    </source>
</evidence>
<dbReference type="RefSeq" id="WP_307178275.1">
    <property type="nucleotide sequence ID" value="NZ_JAUSYP010000001.1"/>
</dbReference>
<feature type="signal peptide" evidence="1">
    <location>
        <begin position="1"/>
        <end position="27"/>
    </location>
</feature>
<keyword evidence="3" id="KW-1185">Reference proteome</keyword>
<feature type="chain" id="PRO_5045724130" description="Lipoprotein" evidence="1">
    <location>
        <begin position="28"/>
        <end position="308"/>
    </location>
</feature>
<protein>
    <recommendedName>
        <fullName evidence="4">Lipoprotein</fullName>
    </recommendedName>
</protein>
<evidence type="ECO:0000256" key="1">
    <source>
        <dbReference type="SAM" id="SignalP"/>
    </source>
</evidence>
<reference evidence="2 3" key="1">
    <citation type="submission" date="2023-07" db="EMBL/GenBank/DDBJ databases">
        <title>Comparative genomics of wheat-associated soil bacteria to identify genetic determinants of phenazine resistance.</title>
        <authorList>
            <person name="Mouncey N."/>
        </authorList>
    </citation>
    <scope>NUCLEOTIDE SEQUENCE [LARGE SCALE GENOMIC DNA]</scope>
    <source>
        <strain evidence="2 3">B3I12</strain>
    </source>
</reference>
<dbReference type="PROSITE" id="PS51257">
    <property type="entry name" value="PROKAR_LIPOPROTEIN"/>
    <property type="match status" value="1"/>
</dbReference>
<sequence>MRLFKTAPIAAALAVGALALSACSSQGAGPSAEPATTAGDRVQGAPTRVVAAMSLPLDAYQLSPEDYERSQQALWKLTTACMQGVGFTSFNFAPSTGTSEEIEEHEDLRYGTYDQQDAERLGYRPDFGRHARVAAIGGEEPHFTPEEEAALDGEPKKVRTARAGEPVPEDGCYGQALDQLTGGQSETYLDDTLVEELDGLSYEKSLQDPKVAAVFARWSACMAAKNFAYKSPIDANNDASFTGDTAGAKEKQVAVADTQCKGSTNLVSVWHDAEAATQRTLISEHGPELAKTQALIATIRAKSDAVLG</sequence>
<dbReference type="Proteomes" id="UP001232755">
    <property type="component" value="Unassembled WGS sequence"/>
</dbReference>
<accession>A0ABU0QY03</accession>
<evidence type="ECO:0000313" key="3">
    <source>
        <dbReference type="Proteomes" id="UP001232755"/>
    </source>
</evidence>